<dbReference type="PANTHER" id="PTHR11365:SF23">
    <property type="entry name" value="HYPOTHETICAL 5-OXOPROLINASE (EUROFUNG)-RELATED"/>
    <property type="match status" value="1"/>
</dbReference>
<dbReference type="EMBL" id="JFZT01000022">
    <property type="protein sequence ID" value="EZQ10502.1"/>
    <property type="molecule type" value="Genomic_DNA"/>
</dbReference>
<accession>A0A031LQ44</accession>
<reference evidence="2 3" key="1">
    <citation type="submission" date="2014-03" db="EMBL/GenBank/DDBJ databases">
        <title>Draft genome sequence of the novel thermoacidophilic archaea Acidianus copahuensis ALE1 strain, isolated from Copahue volcanic area in Neuquen Argentina.</title>
        <authorList>
            <person name="Urbieta M.S."/>
            <person name="Rascovan N."/>
            <person name="Castro C."/>
            <person name="Revale S."/>
            <person name="Giaveno M.A."/>
            <person name="Vazquez M.P."/>
            <person name="Donati E.R."/>
        </authorList>
    </citation>
    <scope>NUCLEOTIDE SEQUENCE [LARGE SCALE GENOMIC DNA]</scope>
    <source>
        <strain evidence="2 3">ALE1</strain>
    </source>
</reference>
<dbReference type="InterPro" id="IPR008040">
    <property type="entry name" value="Hydant_A_N"/>
</dbReference>
<dbReference type="InterPro" id="IPR045079">
    <property type="entry name" value="Oxoprolinase-like"/>
</dbReference>
<organism evidence="2 3">
    <name type="scientific">Candidatus Acidianus copahuensis</name>
    <dbReference type="NCBI Taxonomy" id="1160895"/>
    <lineage>
        <taxon>Archaea</taxon>
        <taxon>Thermoproteota</taxon>
        <taxon>Thermoprotei</taxon>
        <taxon>Sulfolobales</taxon>
        <taxon>Sulfolobaceae</taxon>
        <taxon>Acidianus</taxon>
    </lineage>
</organism>
<dbReference type="STRING" id="1160895.CM19_04125"/>
<dbReference type="Pfam" id="PF05378">
    <property type="entry name" value="Hydant_A_N"/>
    <property type="match status" value="1"/>
</dbReference>
<gene>
    <name evidence="2" type="ORF">CM19_04125</name>
</gene>
<sequence>MSLSQEITISIDIGGTFTDIIIQRGDKLEYIKVSSTPKKPEEAVINVLRTLKGEKITEVLHATTIATNAI</sequence>
<evidence type="ECO:0000313" key="2">
    <source>
        <dbReference type="EMBL" id="EZQ10502.1"/>
    </source>
</evidence>
<dbReference type="Proteomes" id="UP000024332">
    <property type="component" value="Unassembled WGS sequence"/>
</dbReference>
<name>A0A031LQ44_9CREN</name>
<proteinExistence type="predicted"/>
<comment type="caution">
    <text evidence="2">The sequence shown here is derived from an EMBL/GenBank/DDBJ whole genome shotgun (WGS) entry which is preliminary data.</text>
</comment>
<dbReference type="AlphaFoldDB" id="A0A031LQ44"/>
<dbReference type="RefSeq" id="WP_048099131.1">
    <property type="nucleotide sequence ID" value="NZ_JFZT01000022.1"/>
</dbReference>
<evidence type="ECO:0000313" key="3">
    <source>
        <dbReference type="Proteomes" id="UP000024332"/>
    </source>
</evidence>
<evidence type="ECO:0000259" key="1">
    <source>
        <dbReference type="Pfam" id="PF05378"/>
    </source>
</evidence>
<dbReference type="PANTHER" id="PTHR11365">
    <property type="entry name" value="5-OXOPROLINASE RELATED"/>
    <property type="match status" value="1"/>
</dbReference>
<dbReference type="GO" id="GO:0005829">
    <property type="term" value="C:cytosol"/>
    <property type="evidence" value="ECO:0007669"/>
    <property type="project" value="TreeGrafter"/>
</dbReference>
<protein>
    <recommendedName>
        <fullName evidence="1">Hydantoinase/oxoprolinase N-terminal domain-containing protein</fullName>
    </recommendedName>
</protein>
<feature type="domain" description="Hydantoinase/oxoprolinase N-terminal" evidence="1">
    <location>
        <begin position="9"/>
        <end position="70"/>
    </location>
</feature>
<dbReference type="GO" id="GO:0017168">
    <property type="term" value="F:5-oxoprolinase (ATP-hydrolyzing) activity"/>
    <property type="evidence" value="ECO:0007669"/>
    <property type="project" value="TreeGrafter"/>
</dbReference>
<keyword evidence="3" id="KW-1185">Reference proteome</keyword>
<dbReference type="GO" id="GO:0006749">
    <property type="term" value="P:glutathione metabolic process"/>
    <property type="evidence" value="ECO:0007669"/>
    <property type="project" value="TreeGrafter"/>
</dbReference>